<dbReference type="InterPro" id="IPR003593">
    <property type="entry name" value="AAA+_ATPase"/>
</dbReference>
<protein>
    <recommendedName>
        <fullName evidence="8">ABC-type dipeptide transporter</fullName>
        <ecNumber evidence="8">7.4.2.9</ecNumber>
    </recommendedName>
</protein>
<evidence type="ECO:0000256" key="9">
    <source>
        <dbReference type="ARBA" id="ARBA00047356"/>
    </source>
</evidence>
<accession>A0A1G7XWJ7</accession>
<evidence type="ECO:0000256" key="1">
    <source>
        <dbReference type="ARBA" id="ARBA00004417"/>
    </source>
</evidence>
<keyword evidence="3" id="KW-0813">Transport</keyword>
<evidence type="ECO:0000256" key="5">
    <source>
        <dbReference type="ARBA" id="ARBA00022741"/>
    </source>
</evidence>
<dbReference type="PROSITE" id="PS50893">
    <property type="entry name" value="ABC_TRANSPORTER_2"/>
    <property type="match status" value="1"/>
</dbReference>
<dbReference type="EMBL" id="FNDD01000002">
    <property type="protein sequence ID" value="SDG76795.1"/>
    <property type="molecule type" value="Genomic_DNA"/>
</dbReference>
<comment type="similarity">
    <text evidence="2">Belongs to the ABC transporter superfamily.</text>
</comment>
<evidence type="ECO:0000256" key="7">
    <source>
        <dbReference type="ARBA" id="ARBA00023136"/>
    </source>
</evidence>
<dbReference type="PANTHER" id="PTHR43297:SF2">
    <property type="entry name" value="DIPEPTIDE TRANSPORT ATP-BINDING PROTEIN DPPD"/>
    <property type="match status" value="1"/>
</dbReference>
<dbReference type="STRING" id="861298.SAMN04488136_102249"/>
<dbReference type="EC" id="7.4.2.9" evidence="8"/>
<proteinExistence type="inferred from homology"/>
<dbReference type="AlphaFoldDB" id="A0A1G7XWJ7"/>
<comment type="subcellular location">
    <subcellularLocation>
        <location evidence="1">Cell inner membrane</location>
        <topology evidence="1">Peripheral membrane protein</topology>
    </subcellularLocation>
</comment>
<evidence type="ECO:0000313" key="12">
    <source>
        <dbReference type="EMBL" id="SDG88130.1"/>
    </source>
</evidence>
<evidence type="ECO:0000256" key="8">
    <source>
        <dbReference type="ARBA" id="ARBA00038852"/>
    </source>
</evidence>
<feature type="domain" description="ABC transporter" evidence="10">
    <location>
        <begin position="8"/>
        <end position="254"/>
    </location>
</feature>
<dbReference type="SMART" id="SM00382">
    <property type="entry name" value="AAA"/>
    <property type="match status" value="1"/>
</dbReference>
<dbReference type="GO" id="GO:0016887">
    <property type="term" value="F:ATP hydrolysis activity"/>
    <property type="evidence" value="ECO:0007669"/>
    <property type="project" value="InterPro"/>
</dbReference>
<evidence type="ECO:0000256" key="6">
    <source>
        <dbReference type="ARBA" id="ARBA00022840"/>
    </source>
</evidence>
<evidence type="ECO:0000256" key="3">
    <source>
        <dbReference type="ARBA" id="ARBA00022448"/>
    </source>
</evidence>
<dbReference type="InterPro" id="IPR027417">
    <property type="entry name" value="P-loop_NTPase"/>
</dbReference>
<dbReference type="PANTHER" id="PTHR43297">
    <property type="entry name" value="OLIGOPEPTIDE TRANSPORT ATP-BINDING PROTEIN APPD"/>
    <property type="match status" value="1"/>
</dbReference>
<dbReference type="GO" id="GO:0005886">
    <property type="term" value="C:plasma membrane"/>
    <property type="evidence" value="ECO:0007669"/>
    <property type="project" value="UniProtKB-SubCell"/>
</dbReference>
<organism evidence="12 13">
    <name type="scientific">Vibrio xiamenensis</name>
    <dbReference type="NCBI Taxonomy" id="861298"/>
    <lineage>
        <taxon>Bacteria</taxon>
        <taxon>Pseudomonadati</taxon>
        <taxon>Pseudomonadota</taxon>
        <taxon>Gammaproteobacteria</taxon>
        <taxon>Vibrionales</taxon>
        <taxon>Vibrionaceae</taxon>
        <taxon>Vibrio</taxon>
    </lineage>
</organism>
<dbReference type="InterPro" id="IPR003439">
    <property type="entry name" value="ABC_transporter-like_ATP-bd"/>
</dbReference>
<evidence type="ECO:0000313" key="11">
    <source>
        <dbReference type="EMBL" id="SDG76795.1"/>
    </source>
</evidence>
<dbReference type="Pfam" id="PF00005">
    <property type="entry name" value="ABC_tran"/>
    <property type="match status" value="1"/>
</dbReference>
<dbReference type="InterPro" id="IPR050388">
    <property type="entry name" value="ABC_Ni/Peptide_Import"/>
</dbReference>
<dbReference type="Gene3D" id="3.40.50.300">
    <property type="entry name" value="P-loop containing nucleotide triphosphate hydrolases"/>
    <property type="match status" value="1"/>
</dbReference>
<sequence length="281" mass="31504">MQNNRPLIEVENLNIQLDSGRSLVKDLSFSIGRERVALVGESGSGKSLTARTLMGLLPSACHPSADKLELLGEPVLSLSQAKWNRLRGNQVAMVLQDPKYALNPARTIGMQIEETLILHHKLPRRERIERVEAMLEAVGLPEPAKLRRWYPHQLSGGMGQRVMLAIALIGNPQLLIADEPTSALDHAMRDQVLELIHSLVDERNMGLLLISHDLQQVAQYSERVMVMYQGRLVDELPADKLASAEHLYTRTLWSCQPHIDKRGQPLPTLDRTALEKQYADS</sequence>
<gene>
    <name evidence="11" type="ORF">SAMN04488136_102249</name>
    <name evidence="12" type="ORF">SAMN04488136_10453</name>
</gene>
<dbReference type="CDD" id="cd03257">
    <property type="entry name" value="ABC_NikE_OppD_transporters"/>
    <property type="match status" value="1"/>
</dbReference>
<dbReference type="RefSeq" id="WP_093269401.1">
    <property type="nucleotide sequence ID" value="NZ_FNDD01000002.1"/>
</dbReference>
<keyword evidence="13" id="KW-1185">Reference proteome</keyword>
<keyword evidence="5" id="KW-0547">Nucleotide-binding</keyword>
<keyword evidence="7" id="KW-0472">Membrane</keyword>
<evidence type="ECO:0000256" key="4">
    <source>
        <dbReference type="ARBA" id="ARBA00022475"/>
    </source>
</evidence>
<reference evidence="12 13" key="1">
    <citation type="submission" date="2016-10" db="EMBL/GenBank/DDBJ databases">
        <authorList>
            <person name="de Groot N.N."/>
        </authorList>
    </citation>
    <scope>NUCLEOTIDE SEQUENCE [LARGE SCALE GENOMIC DNA]</scope>
    <source>
        <strain evidence="12 13">CGMCC 1.10228</strain>
    </source>
</reference>
<evidence type="ECO:0000313" key="13">
    <source>
        <dbReference type="Proteomes" id="UP000198854"/>
    </source>
</evidence>
<dbReference type="OrthoDB" id="9784450at2"/>
<dbReference type="Proteomes" id="UP000198854">
    <property type="component" value="Unassembled WGS sequence"/>
</dbReference>
<dbReference type="GO" id="GO:0005524">
    <property type="term" value="F:ATP binding"/>
    <property type="evidence" value="ECO:0007669"/>
    <property type="project" value="UniProtKB-KW"/>
</dbReference>
<evidence type="ECO:0000256" key="2">
    <source>
        <dbReference type="ARBA" id="ARBA00005417"/>
    </source>
</evidence>
<evidence type="ECO:0000259" key="10">
    <source>
        <dbReference type="PROSITE" id="PS50893"/>
    </source>
</evidence>
<name>A0A1G7XWJ7_9VIBR</name>
<dbReference type="SUPFAM" id="SSF52540">
    <property type="entry name" value="P-loop containing nucleoside triphosphate hydrolases"/>
    <property type="match status" value="1"/>
</dbReference>
<dbReference type="EMBL" id="FNDD01000004">
    <property type="protein sequence ID" value="SDG88130.1"/>
    <property type="molecule type" value="Genomic_DNA"/>
</dbReference>
<comment type="catalytic activity">
    <reaction evidence="9">
        <text>a dipeptide(out) + ATP + H2O = a dipeptide(in) + ADP + phosphate + H(+)</text>
        <dbReference type="Rhea" id="RHEA:23120"/>
        <dbReference type="ChEBI" id="CHEBI:15377"/>
        <dbReference type="ChEBI" id="CHEBI:15378"/>
        <dbReference type="ChEBI" id="CHEBI:30616"/>
        <dbReference type="ChEBI" id="CHEBI:43474"/>
        <dbReference type="ChEBI" id="CHEBI:90799"/>
        <dbReference type="ChEBI" id="CHEBI:456216"/>
        <dbReference type="EC" id="7.4.2.9"/>
    </reaction>
</comment>
<keyword evidence="4" id="KW-1003">Cell membrane</keyword>
<keyword evidence="6 12" id="KW-0067">ATP-binding</keyword>